<feature type="domain" description="EF-hand" evidence="7">
    <location>
        <begin position="888"/>
        <end position="923"/>
    </location>
</feature>
<feature type="domain" description="EF-hand" evidence="7">
    <location>
        <begin position="771"/>
        <end position="806"/>
    </location>
</feature>
<dbReference type="InterPro" id="IPR000483">
    <property type="entry name" value="Cys-rich_flank_reg_C"/>
</dbReference>
<dbReference type="GO" id="GO:0016460">
    <property type="term" value="C:myosin II complex"/>
    <property type="evidence" value="ECO:0007669"/>
    <property type="project" value="TreeGrafter"/>
</dbReference>
<dbReference type="Gene3D" id="3.80.10.10">
    <property type="entry name" value="Ribonuclease Inhibitor"/>
    <property type="match status" value="2"/>
</dbReference>
<dbReference type="PANTHER" id="PTHR23048:SF0">
    <property type="entry name" value="CALMODULIN LIKE 3"/>
    <property type="match status" value="1"/>
</dbReference>
<keyword evidence="2" id="KW-0732">Signal</keyword>
<protein>
    <submittedName>
        <fullName evidence="8">Troponin C, isoform</fullName>
    </submittedName>
</protein>
<organism evidence="8 9">
    <name type="scientific">Apis cerana cerana</name>
    <name type="common">Oriental honeybee</name>
    <dbReference type="NCBI Taxonomy" id="94128"/>
    <lineage>
        <taxon>Eukaryota</taxon>
        <taxon>Metazoa</taxon>
        <taxon>Ecdysozoa</taxon>
        <taxon>Arthropoda</taxon>
        <taxon>Hexapoda</taxon>
        <taxon>Insecta</taxon>
        <taxon>Pterygota</taxon>
        <taxon>Neoptera</taxon>
        <taxon>Endopterygota</taxon>
        <taxon>Hymenoptera</taxon>
        <taxon>Apocrita</taxon>
        <taxon>Aculeata</taxon>
        <taxon>Apoidea</taxon>
        <taxon>Anthophila</taxon>
        <taxon>Apidae</taxon>
        <taxon>Apis</taxon>
    </lineage>
</organism>
<feature type="domain" description="EF-hand" evidence="7">
    <location>
        <begin position="848"/>
        <end position="883"/>
    </location>
</feature>
<dbReference type="Gene3D" id="1.10.238.10">
    <property type="entry name" value="EF-hand"/>
    <property type="match status" value="4"/>
</dbReference>
<feature type="compositionally biased region" description="Polar residues" evidence="5">
    <location>
        <begin position="348"/>
        <end position="364"/>
    </location>
</feature>
<dbReference type="SUPFAM" id="SSF47473">
    <property type="entry name" value="EF-hand"/>
    <property type="match status" value="2"/>
</dbReference>
<sequence length="1171" mass="132754">MSEFQQSLDGMIEERKASPYCQIKSCDTIICISIPIEANIEKVVSTYIENDFKHCVTLLKFLVQANCKNAKSVKLLIKDCEFSDNTLRKNWLSINLSIDELTLNHCSLKEIEDDAFASSIFEKTSRIIIVNNKISYLRKAMFRHLEALQELSIQENIIKSAEFNLLEEVAGSLTNLELRQAINDREVLKNITGAGELFKLKLLSLYGNVISRIDEKLFAGVSRIESLFLHDSNIATVSRDVLKPISSVLLLTLNRNKITSLPEGLLDSAISSAKSFHIYVKNNPWHCDCKLKWMQDFIEDHSSMIDNPTCDTPPMNAGKSFAVANFSCDDSSITIPTTIINSSPGSSEHSWNQNNRTSTPRISTTTDNDKIIRVTCNATDTFLQTYNSRKLQSTDVQFYPRFPNFYVSKILDTSILVNLPNQSGVTLLWFDNNNVYDSIRCAKNAKRSYLVEDIDPQASYTVCLLDDNGKFISPLNCLAVTTRAAYESRTWLTNADKTLVLSLSIASLLLLFFVGGFLSFLLIRRHPTLLRGSKRVMLVKRWNVDAIVLPKGVDVNEKWKRRRSYVAKSHEDGYVTPLPPIGIPRHLASRTSSQSDRNSYVSPMETTETQSGLGWGLETRKSIAPPVPPHPSRMIPSVSQTDSKYERGYEDEIQLSKDQIAQLKMGFEAFDPDKKGTITTDTVGTILSMMGMKIPSAQLNSVIGEYDPFGSGEMNFEEFCGLASRFMEEDTDTEAMQQELREAFRLYDKEGNGYITTDVFRDILHELDDALSPEELDMIIDEVDADGSGTVDFEEWKYKKIANIIRDDLTKDQIALLKKAFDAFDHDKKGSIGTDMVGTILTMLGYELSEKTLKEIITEVDEDGSGQLEFEEFCTLAARFLVEEDSEAMQQELREAFRLYDKEGNGYITTAVFRDILHELDDKLTPQELDMMIEEIDADGSGTLDFDGSTYPELKEQKRIPKKKRDFCKSIDKIAINTRYVQSQNFIINLMDDTEISLFCEKVMRYCCHPDLKDLGYRDRRIFSCYTFVNEPNPPMRKCCQLARGRCCSAVSFGVPIENTNLATPDMSRSPFLAEINDRKITQERNETGEVDLVRLREKCTYIIYQNPSPILVLLSIEGQAVVEIEAHRHERVERRAESAIKLVEILLGMPIHGFLNEVGLDPDRSLRTKL</sequence>
<keyword evidence="6" id="KW-0812">Transmembrane</keyword>
<keyword evidence="4" id="KW-0106">Calcium</keyword>
<reference evidence="8 9" key="1">
    <citation type="submission" date="2014-07" db="EMBL/GenBank/DDBJ databases">
        <title>Genomic and transcriptomic analysis on Apis cerana provide comprehensive insights into honey bee biology.</title>
        <authorList>
            <person name="Diao Q."/>
            <person name="Sun L."/>
            <person name="Zheng H."/>
            <person name="Zheng H."/>
            <person name="Xu S."/>
            <person name="Wang S."/>
            <person name="Zeng Z."/>
            <person name="Hu F."/>
            <person name="Su S."/>
            <person name="Wu J."/>
        </authorList>
    </citation>
    <scope>NUCLEOTIDE SEQUENCE [LARGE SCALE GENOMIC DNA]</scope>
    <source>
        <tissue evidence="8">Pupae without intestine</tissue>
    </source>
</reference>
<evidence type="ECO:0000256" key="2">
    <source>
        <dbReference type="ARBA" id="ARBA00022729"/>
    </source>
</evidence>
<evidence type="ECO:0000259" key="7">
    <source>
        <dbReference type="PROSITE" id="PS50222"/>
    </source>
</evidence>
<dbReference type="InterPro" id="IPR002048">
    <property type="entry name" value="EF_hand_dom"/>
</dbReference>
<feature type="domain" description="EF-hand" evidence="7">
    <location>
        <begin position="812"/>
        <end position="847"/>
    </location>
</feature>
<keyword evidence="3" id="KW-0677">Repeat</keyword>
<dbReference type="SMART" id="SM00369">
    <property type="entry name" value="LRR_TYP"/>
    <property type="match status" value="4"/>
</dbReference>
<dbReference type="SMART" id="SM00054">
    <property type="entry name" value="EFh"/>
    <property type="match status" value="8"/>
</dbReference>
<dbReference type="PROSITE" id="PS50222">
    <property type="entry name" value="EF_HAND_2"/>
    <property type="match status" value="6"/>
</dbReference>
<evidence type="ECO:0000256" key="6">
    <source>
        <dbReference type="SAM" id="Phobius"/>
    </source>
</evidence>
<keyword evidence="9" id="KW-1185">Reference proteome</keyword>
<feature type="region of interest" description="Disordered" evidence="5">
    <location>
        <begin position="585"/>
        <end position="612"/>
    </location>
</feature>
<evidence type="ECO:0000313" key="8">
    <source>
        <dbReference type="EMBL" id="PBC30346.1"/>
    </source>
</evidence>
<dbReference type="EMBL" id="KZ288262">
    <property type="protein sequence ID" value="PBC30346.1"/>
    <property type="molecule type" value="Genomic_DNA"/>
</dbReference>
<evidence type="ECO:0000256" key="3">
    <source>
        <dbReference type="ARBA" id="ARBA00022737"/>
    </source>
</evidence>
<dbReference type="OrthoDB" id="26525at2759"/>
<dbReference type="PROSITE" id="PS00018">
    <property type="entry name" value="EF_HAND_1"/>
    <property type="match status" value="2"/>
</dbReference>
<dbReference type="Pfam" id="PF13499">
    <property type="entry name" value="EF-hand_7"/>
    <property type="match status" value="3"/>
</dbReference>
<dbReference type="CDD" id="cd00051">
    <property type="entry name" value="EFh"/>
    <property type="match status" value="2"/>
</dbReference>
<dbReference type="InterPro" id="IPR011992">
    <property type="entry name" value="EF-hand-dom_pair"/>
</dbReference>
<gene>
    <name evidence="8" type="ORF">APICC_06281</name>
</gene>
<evidence type="ECO:0000313" key="9">
    <source>
        <dbReference type="Proteomes" id="UP000242457"/>
    </source>
</evidence>
<feature type="transmembrane region" description="Helical" evidence="6">
    <location>
        <begin position="499"/>
        <end position="523"/>
    </location>
</feature>
<dbReference type="STRING" id="94128.A0A2A3EGR0"/>
<dbReference type="InterPro" id="IPR032675">
    <property type="entry name" value="LRR_dom_sf"/>
</dbReference>
<dbReference type="GO" id="GO:0005509">
    <property type="term" value="F:calcium ion binding"/>
    <property type="evidence" value="ECO:0007669"/>
    <property type="project" value="InterPro"/>
</dbReference>
<evidence type="ECO:0000256" key="1">
    <source>
        <dbReference type="ARBA" id="ARBA00022614"/>
    </source>
</evidence>
<feature type="domain" description="EF-hand" evidence="7">
    <location>
        <begin position="658"/>
        <end position="693"/>
    </location>
</feature>
<feature type="region of interest" description="Disordered" evidence="5">
    <location>
        <begin position="339"/>
        <end position="364"/>
    </location>
</feature>
<dbReference type="AlphaFoldDB" id="A0A2A3EGR0"/>
<dbReference type="FunFam" id="1.10.238.10:FF:000001">
    <property type="entry name" value="Calmodulin 1"/>
    <property type="match status" value="1"/>
</dbReference>
<keyword evidence="6" id="KW-0472">Membrane</keyword>
<dbReference type="FunFam" id="1.10.238.10:FF:000178">
    <property type="entry name" value="Calmodulin-2 A"/>
    <property type="match status" value="1"/>
</dbReference>
<evidence type="ECO:0000256" key="4">
    <source>
        <dbReference type="ARBA" id="ARBA00022837"/>
    </source>
</evidence>
<name>A0A2A3EGR0_APICC</name>
<dbReference type="Pfam" id="PF13833">
    <property type="entry name" value="EF-hand_8"/>
    <property type="match status" value="1"/>
</dbReference>
<dbReference type="InterPro" id="IPR003591">
    <property type="entry name" value="Leu-rich_rpt_typical-subtyp"/>
</dbReference>
<feature type="compositionally biased region" description="Polar residues" evidence="5">
    <location>
        <begin position="589"/>
        <end position="612"/>
    </location>
</feature>
<dbReference type="Proteomes" id="UP000242457">
    <property type="component" value="Unassembled WGS sequence"/>
</dbReference>
<feature type="domain" description="EF-hand" evidence="7">
    <location>
        <begin position="735"/>
        <end position="770"/>
    </location>
</feature>
<accession>A0A2A3EGR0</accession>
<evidence type="ECO:0000256" key="5">
    <source>
        <dbReference type="SAM" id="MobiDB-lite"/>
    </source>
</evidence>
<dbReference type="PANTHER" id="PTHR23048">
    <property type="entry name" value="MYOSIN LIGHT CHAIN 1, 3"/>
    <property type="match status" value="1"/>
</dbReference>
<dbReference type="InterPro" id="IPR018247">
    <property type="entry name" value="EF_Hand_1_Ca_BS"/>
</dbReference>
<dbReference type="SMART" id="SM00082">
    <property type="entry name" value="LRRCT"/>
    <property type="match status" value="1"/>
</dbReference>
<dbReference type="InterPro" id="IPR050230">
    <property type="entry name" value="CALM/Myosin/TropC-like"/>
</dbReference>
<proteinExistence type="predicted"/>
<dbReference type="SUPFAM" id="SSF52058">
    <property type="entry name" value="L domain-like"/>
    <property type="match status" value="1"/>
</dbReference>
<keyword evidence="6" id="KW-1133">Transmembrane helix</keyword>
<keyword evidence="1" id="KW-0433">Leucine-rich repeat</keyword>